<evidence type="ECO:0000313" key="2">
    <source>
        <dbReference type="EMBL" id="TQL60412.1"/>
    </source>
</evidence>
<keyword evidence="1" id="KW-1133">Transmembrane helix</keyword>
<reference evidence="2 3" key="1">
    <citation type="submission" date="2019-06" db="EMBL/GenBank/DDBJ databases">
        <title>Sequencing the genomes of 1000 actinobacteria strains.</title>
        <authorList>
            <person name="Klenk H.-P."/>
        </authorList>
    </citation>
    <scope>NUCLEOTIDE SEQUENCE [LARGE SCALE GENOMIC DNA]</scope>
    <source>
        <strain evidence="2 3">DSM 18082</strain>
    </source>
</reference>
<name>A0A542ZJ80_9MICO</name>
<organism evidence="2 3">
    <name type="scientific">Oryzihumus leptocrescens</name>
    <dbReference type="NCBI Taxonomy" id="297536"/>
    <lineage>
        <taxon>Bacteria</taxon>
        <taxon>Bacillati</taxon>
        <taxon>Actinomycetota</taxon>
        <taxon>Actinomycetes</taxon>
        <taxon>Micrococcales</taxon>
        <taxon>Intrasporangiaceae</taxon>
        <taxon>Oryzihumus</taxon>
    </lineage>
</organism>
<dbReference type="Proteomes" id="UP000319514">
    <property type="component" value="Unassembled WGS sequence"/>
</dbReference>
<feature type="transmembrane region" description="Helical" evidence="1">
    <location>
        <begin position="31"/>
        <end position="51"/>
    </location>
</feature>
<dbReference type="RefSeq" id="WP_141788313.1">
    <property type="nucleotide sequence ID" value="NZ_BAAAKX010000021.1"/>
</dbReference>
<evidence type="ECO:0000256" key="1">
    <source>
        <dbReference type="SAM" id="Phobius"/>
    </source>
</evidence>
<keyword evidence="1" id="KW-0472">Membrane</keyword>
<dbReference type="OrthoDB" id="3295542at2"/>
<dbReference type="Pfam" id="PF09656">
    <property type="entry name" value="PGPGW"/>
    <property type="match status" value="1"/>
</dbReference>
<feature type="transmembrane region" description="Helical" evidence="1">
    <location>
        <begin position="98"/>
        <end position="122"/>
    </location>
</feature>
<accession>A0A542ZJ80</accession>
<dbReference type="AlphaFoldDB" id="A0A542ZJ80"/>
<keyword evidence="1" id="KW-0812">Transmembrane</keyword>
<gene>
    <name evidence="2" type="ORF">FB474_1800</name>
</gene>
<dbReference type="EMBL" id="VFOQ01000001">
    <property type="protein sequence ID" value="TQL60412.1"/>
    <property type="molecule type" value="Genomic_DNA"/>
</dbReference>
<feature type="transmembrane region" description="Helical" evidence="1">
    <location>
        <begin position="57"/>
        <end position="77"/>
    </location>
</feature>
<dbReference type="NCBIfam" id="TIGR02611">
    <property type="entry name" value="TIGR02611 family protein"/>
    <property type="match status" value="1"/>
</dbReference>
<keyword evidence="3" id="KW-1185">Reference proteome</keyword>
<evidence type="ECO:0000313" key="3">
    <source>
        <dbReference type="Proteomes" id="UP000319514"/>
    </source>
</evidence>
<protein>
    <submittedName>
        <fullName evidence="2">Uncharacterized protein (TIGR02611 family)</fullName>
    </submittedName>
</protein>
<comment type="caution">
    <text evidence="2">The sequence shown here is derived from an EMBL/GenBank/DDBJ whole genome shotgun (WGS) entry which is preliminary data.</text>
</comment>
<sequence length="143" mass="16204">MSHDADHDTPIEADDWAWRRRIRSNPHSRRIYRIAVALVGAAITVGGLVLVPAPGPGWLIVFLGLAVLASEFAWAQRLLHHARRRLDAWTDWLKLQPWWVKVAVSLLTCAFVLAVVYAYLLWQGPPGLLPDSWEHWLESTLGL</sequence>
<dbReference type="InterPro" id="IPR013434">
    <property type="entry name" value="CHP02611"/>
</dbReference>
<dbReference type="InterPro" id="IPR019099">
    <property type="entry name" value="Uncharacterised_PGPGW_TM"/>
</dbReference>
<proteinExistence type="predicted"/>